<proteinExistence type="predicted"/>
<evidence type="ECO:0000313" key="2">
    <source>
        <dbReference type="EMBL" id="KZS89038.1"/>
    </source>
</evidence>
<sequence>MTLKIQRTTILSSSSVHSLLTVSPSSLSSNLGLYSPRRPPPPFRKALEPTMCCPLFCGPIPFDNGSNLIRIMLLKQIAIDKQELRVVLTSNRIGCLVIDETLSLPITPKITSNPNDATDSTRSMMRPTITGDKIADGDPQRWLPPFTGKTLIQMWKKVEARFRLKISPFLFVALALLPFMFLIFRNPSYPIFTINLPGLHTGPQPTNHHLTLLPGAIAGADQTGSQPSEPPTISLYRASSNIRLARDLATTLAGIRLLFGSDGCCSLLSIFVIDMVRSDTISAFF</sequence>
<gene>
    <name evidence="2" type="ORF">SISNIDRAFT_489489</name>
</gene>
<keyword evidence="3" id="KW-1185">Reference proteome</keyword>
<name>A0A164PU62_9AGAM</name>
<dbReference type="Proteomes" id="UP000076722">
    <property type="component" value="Unassembled WGS sequence"/>
</dbReference>
<reference evidence="2 3" key="1">
    <citation type="journal article" date="2016" name="Mol. Biol. Evol.">
        <title>Comparative Genomics of Early-Diverging Mushroom-Forming Fungi Provides Insights into the Origins of Lignocellulose Decay Capabilities.</title>
        <authorList>
            <person name="Nagy L.G."/>
            <person name="Riley R."/>
            <person name="Tritt A."/>
            <person name="Adam C."/>
            <person name="Daum C."/>
            <person name="Floudas D."/>
            <person name="Sun H."/>
            <person name="Yadav J.S."/>
            <person name="Pangilinan J."/>
            <person name="Larsson K.H."/>
            <person name="Matsuura K."/>
            <person name="Barry K."/>
            <person name="Labutti K."/>
            <person name="Kuo R."/>
            <person name="Ohm R.A."/>
            <person name="Bhattacharya S.S."/>
            <person name="Shirouzu T."/>
            <person name="Yoshinaga Y."/>
            <person name="Martin F.M."/>
            <person name="Grigoriev I.V."/>
            <person name="Hibbett D.S."/>
        </authorList>
    </citation>
    <scope>NUCLEOTIDE SEQUENCE [LARGE SCALE GENOMIC DNA]</scope>
    <source>
        <strain evidence="2 3">HHB9708</strain>
    </source>
</reference>
<feature type="transmembrane region" description="Helical" evidence="1">
    <location>
        <begin position="166"/>
        <end position="184"/>
    </location>
</feature>
<keyword evidence="1" id="KW-0812">Transmembrane</keyword>
<protein>
    <submittedName>
        <fullName evidence="2">Uncharacterized protein</fullName>
    </submittedName>
</protein>
<organism evidence="2 3">
    <name type="scientific">Sistotremastrum niveocremeum HHB9708</name>
    <dbReference type="NCBI Taxonomy" id="1314777"/>
    <lineage>
        <taxon>Eukaryota</taxon>
        <taxon>Fungi</taxon>
        <taxon>Dikarya</taxon>
        <taxon>Basidiomycota</taxon>
        <taxon>Agaricomycotina</taxon>
        <taxon>Agaricomycetes</taxon>
        <taxon>Sistotremastrales</taxon>
        <taxon>Sistotremastraceae</taxon>
        <taxon>Sertulicium</taxon>
        <taxon>Sertulicium niveocremeum</taxon>
    </lineage>
</organism>
<dbReference type="EMBL" id="KV419430">
    <property type="protein sequence ID" value="KZS89038.1"/>
    <property type="molecule type" value="Genomic_DNA"/>
</dbReference>
<keyword evidence="1" id="KW-0472">Membrane</keyword>
<accession>A0A164PU62</accession>
<dbReference type="AlphaFoldDB" id="A0A164PU62"/>
<evidence type="ECO:0000313" key="3">
    <source>
        <dbReference type="Proteomes" id="UP000076722"/>
    </source>
</evidence>
<evidence type="ECO:0000256" key="1">
    <source>
        <dbReference type="SAM" id="Phobius"/>
    </source>
</evidence>
<keyword evidence="1" id="KW-1133">Transmembrane helix</keyword>